<feature type="repeat" description="ANK" evidence="2">
    <location>
        <begin position="757"/>
        <end position="786"/>
    </location>
</feature>
<reference evidence="5 6" key="1">
    <citation type="journal article" date="2012" name="PLoS Pathog.">
        <title>Diverse lifestyles and strategies of plant pathogenesis encoded in the genomes of eighteen Dothideomycetes fungi.</title>
        <authorList>
            <person name="Ohm R.A."/>
            <person name="Feau N."/>
            <person name="Henrissat B."/>
            <person name="Schoch C.L."/>
            <person name="Horwitz B.A."/>
            <person name="Barry K.W."/>
            <person name="Condon B.J."/>
            <person name="Copeland A.C."/>
            <person name="Dhillon B."/>
            <person name="Glaser F."/>
            <person name="Hesse C.N."/>
            <person name="Kosti I."/>
            <person name="LaButti K."/>
            <person name="Lindquist E.A."/>
            <person name="Lucas S."/>
            <person name="Salamov A.A."/>
            <person name="Bradshaw R.E."/>
            <person name="Ciuffetti L."/>
            <person name="Hamelin R.C."/>
            <person name="Kema G.H.J."/>
            <person name="Lawrence C."/>
            <person name="Scott J.A."/>
            <person name="Spatafora J.W."/>
            <person name="Turgeon B.G."/>
            <person name="de Wit P.J.G.M."/>
            <person name="Zhong S."/>
            <person name="Goodwin S.B."/>
            <person name="Grigoriev I.V."/>
        </authorList>
    </citation>
    <scope>NUCLEOTIDE SEQUENCE [LARGE SCALE GENOMIC DNA]</scope>
    <source>
        <strain evidence="6">28A</strain>
    </source>
</reference>
<dbReference type="EMBL" id="KB908844">
    <property type="protein sequence ID" value="EOA82466.1"/>
    <property type="molecule type" value="Genomic_DNA"/>
</dbReference>
<dbReference type="GeneID" id="19395826"/>
<evidence type="ECO:0000256" key="2">
    <source>
        <dbReference type="PROSITE-ProRule" id="PRU00023"/>
    </source>
</evidence>
<feature type="repeat" description="ANK" evidence="2">
    <location>
        <begin position="724"/>
        <end position="756"/>
    </location>
</feature>
<keyword evidence="2" id="KW-0040">ANK repeat</keyword>
<dbReference type="PANTHER" id="PTHR10039">
    <property type="entry name" value="AMELOGENIN"/>
    <property type="match status" value="1"/>
</dbReference>
<gene>
    <name evidence="5" type="ORF">SETTUDRAFT_120775</name>
</gene>
<evidence type="ECO:0000256" key="1">
    <source>
        <dbReference type="ARBA" id="ARBA00022737"/>
    </source>
</evidence>
<accession>R0IB00</accession>
<dbReference type="SUPFAM" id="SSF48403">
    <property type="entry name" value="Ankyrin repeat"/>
    <property type="match status" value="1"/>
</dbReference>
<keyword evidence="1" id="KW-0677">Repeat</keyword>
<dbReference type="HOGENOM" id="CLU_000288_34_23_1"/>
<dbReference type="Proteomes" id="UP000016935">
    <property type="component" value="Unassembled WGS sequence"/>
</dbReference>
<evidence type="ECO:0000313" key="6">
    <source>
        <dbReference type="Proteomes" id="UP000016935"/>
    </source>
</evidence>
<name>R0IB00_EXST2</name>
<dbReference type="STRING" id="671987.R0IB00"/>
<dbReference type="PROSITE" id="PS50088">
    <property type="entry name" value="ANK_REPEAT"/>
    <property type="match status" value="2"/>
</dbReference>
<dbReference type="Gene3D" id="1.25.40.20">
    <property type="entry name" value="Ankyrin repeat-containing domain"/>
    <property type="match status" value="1"/>
</dbReference>
<dbReference type="InterPro" id="IPR056884">
    <property type="entry name" value="NPHP3-like_N"/>
</dbReference>
<dbReference type="InterPro" id="IPR054471">
    <property type="entry name" value="GPIID_WHD"/>
</dbReference>
<dbReference type="RefSeq" id="XP_008029596.1">
    <property type="nucleotide sequence ID" value="XM_008031405.1"/>
</dbReference>
<organism evidence="5 6">
    <name type="scientific">Exserohilum turcicum (strain 28A)</name>
    <name type="common">Northern leaf blight fungus</name>
    <name type="synonym">Setosphaeria turcica</name>
    <dbReference type="NCBI Taxonomy" id="671987"/>
    <lineage>
        <taxon>Eukaryota</taxon>
        <taxon>Fungi</taxon>
        <taxon>Dikarya</taxon>
        <taxon>Ascomycota</taxon>
        <taxon>Pezizomycotina</taxon>
        <taxon>Dothideomycetes</taxon>
        <taxon>Pleosporomycetidae</taxon>
        <taxon>Pleosporales</taxon>
        <taxon>Pleosporineae</taxon>
        <taxon>Pleosporaceae</taxon>
        <taxon>Exserohilum</taxon>
    </lineage>
</organism>
<keyword evidence="6" id="KW-1185">Reference proteome</keyword>
<evidence type="ECO:0008006" key="7">
    <source>
        <dbReference type="Google" id="ProtNLM"/>
    </source>
</evidence>
<dbReference type="SMART" id="SM00248">
    <property type="entry name" value="ANK"/>
    <property type="match status" value="2"/>
</dbReference>
<dbReference type="PANTHER" id="PTHR10039:SF16">
    <property type="entry name" value="GPI INOSITOL-DEACYLASE"/>
    <property type="match status" value="1"/>
</dbReference>
<reference evidence="5 6" key="2">
    <citation type="journal article" date="2013" name="PLoS Genet.">
        <title>Comparative genome structure, secondary metabolite, and effector coding capacity across Cochliobolus pathogens.</title>
        <authorList>
            <person name="Condon B.J."/>
            <person name="Leng Y."/>
            <person name="Wu D."/>
            <person name="Bushley K.E."/>
            <person name="Ohm R.A."/>
            <person name="Otillar R."/>
            <person name="Martin J."/>
            <person name="Schackwitz W."/>
            <person name="Grimwood J."/>
            <person name="MohdZainudin N."/>
            <person name="Xue C."/>
            <person name="Wang R."/>
            <person name="Manning V.A."/>
            <person name="Dhillon B."/>
            <person name="Tu Z.J."/>
            <person name="Steffenson B.J."/>
            <person name="Salamov A."/>
            <person name="Sun H."/>
            <person name="Lowry S."/>
            <person name="LaButti K."/>
            <person name="Han J."/>
            <person name="Copeland A."/>
            <person name="Lindquist E."/>
            <person name="Barry K."/>
            <person name="Schmutz J."/>
            <person name="Baker S.E."/>
            <person name="Ciuffetti L.M."/>
            <person name="Grigoriev I.V."/>
            <person name="Zhong S."/>
            <person name="Turgeon B.G."/>
        </authorList>
    </citation>
    <scope>NUCLEOTIDE SEQUENCE [LARGE SCALE GENOMIC DNA]</scope>
    <source>
        <strain evidence="6">28A</strain>
    </source>
</reference>
<dbReference type="eggNOG" id="KOG0502">
    <property type="taxonomic scope" value="Eukaryota"/>
</dbReference>
<dbReference type="Pfam" id="PF12796">
    <property type="entry name" value="Ank_2"/>
    <property type="match status" value="1"/>
</dbReference>
<feature type="domain" description="GPI inositol-deacylase winged helix" evidence="3">
    <location>
        <begin position="468"/>
        <end position="543"/>
    </location>
</feature>
<dbReference type="InterPro" id="IPR002110">
    <property type="entry name" value="Ankyrin_rpt"/>
</dbReference>
<proteinExistence type="predicted"/>
<feature type="domain" description="Nephrocystin 3-like N-terminal" evidence="4">
    <location>
        <begin position="184"/>
        <end position="346"/>
    </location>
</feature>
<protein>
    <recommendedName>
        <fullName evidence="7">NACHT domain-containing protein</fullName>
    </recommendedName>
</protein>
<dbReference type="InterPro" id="IPR036770">
    <property type="entry name" value="Ankyrin_rpt-contain_sf"/>
</dbReference>
<dbReference type="OrthoDB" id="4772757at2759"/>
<evidence type="ECO:0000313" key="5">
    <source>
        <dbReference type="EMBL" id="EOA82466.1"/>
    </source>
</evidence>
<dbReference type="AlphaFoldDB" id="R0IB00"/>
<evidence type="ECO:0000259" key="4">
    <source>
        <dbReference type="Pfam" id="PF24883"/>
    </source>
</evidence>
<dbReference type="Gene3D" id="3.40.50.300">
    <property type="entry name" value="P-loop containing nucleotide triphosphate hydrolases"/>
    <property type="match status" value="1"/>
</dbReference>
<dbReference type="InterPro" id="IPR027417">
    <property type="entry name" value="P-loop_NTPase"/>
</dbReference>
<sequence length="786" mass="88463">MGGVAIGIQASPEISSLVVGSIRVVIDLAIKFTTYFSKLTDMICTFQDYLGPLAEYAKAADINLVEDTVVNAYKRLLCFGWKARHVFIDANDNQRKWTSFRTFMRQHWEPFEFEFGTIKEIFQHDLDVLLHSVQSLHFDLARKDEQARRRREEAKERLEFLNWVSSIDFEKTHQDTFAKKHNKTGDWLINHPDYQQWFSGQGSSLLWCHGKPGIGKTVLASNIIEDITAKVGLGVDAFVCFAYYNYQNAQLRALHQIVAALIKQLCRRKPNWPSDLLQTKRDALPSSLVGTQDRFISLIEDLSQVYVVFDALDECPEQERGDILGFMTGIVTAQIGCRVKVFVTSRREMDIAKAFSDKNVPTIQIQTKNVTADIESFARSQVERLQAGEHGKTLYITNDELKEKIIGTLATKADGMFLWVKLQLDSLCLASKAQKDRVVEAALSALPQGLPGTYVRIMERIEAQSPYMRELALNCLVWTIYARRPLSTVELQEALAVNSNCESIQHLQPDSPQVILEACCNLLQETNGSIRPIHYTVQEFLTRTVQGLPQKTMQTLLQERKSMHRIIGLGCLVYARLVAFEKPVEEGVSLRRRLHAYPLVAYACQNFDYHVFQCGEPGQDIFDELESLFRQDSAYLAAILQIKVWLNGYTHRAMLGRFNRMDFVVTPSTIIYSTFLYCIPTMKQKCLGQPPPTYALQLAASTGLASGVIGLLQAGCPANGKDNIGKTALYYACLNGYAEIVEALFDNGADVNAPGEHYGTALQLASRGGYDHIVRMLINEGADVNA</sequence>
<feature type="non-terminal residue" evidence="5">
    <location>
        <position position="786"/>
    </location>
</feature>
<dbReference type="PRINTS" id="PR01415">
    <property type="entry name" value="ANKYRIN"/>
</dbReference>
<evidence type="ECO:0000259" key="3">
    <source>
        <dbReference type="Pfam" id="PF22939"/>
    </source>
</evidence>
<dbReference type="Pfam" id="PF24883">
    <property type="entry name" value="NPHP3_N"/>
    <property type="match status" value="1"/>
</dbReference>
<dbReference type="PROSITE" id="PS50297">
    <property type="entry name" value="ANK_REP_REGION"/>
    <property type="match status" value="2"/>
</dbReference>
<dbReference type="SUPFAM" id="SSF52540">
    <property type="entry name" value="P-loop containing nucleoside triphosphate hydrolases"/>
    <property type="match status" value="1"/>
</dbReference>
<dbReference type="Pfam" id="PF22939">
    <property type="entry name" value="WHD_GPIID"/>
    <property type="match status" value="1"/>
</dbReference>